<dbReference type="AlphaFoldDB" id="W7A9S6"/>
<accession>W7A9S6</accession>
<evidence type="ECO:0000313" key="2">
    <source>
        <dbReference type="EMBL" id="EUD69987.1"/>
    </source>
</evidence>
<evidence type="ECO:0000256" key="1">
    <source>
        <dbReference type="SAM" id="Phobius"/>
    </source>
</evidence>
<proteinExistence type="predicted"/>
<dbReference type="Proteomes" id="UP000030659">
    <property type="component" value="Unassembled WGS sequence"/>
</dbReference>
<organism evidence="2 3">
    <name type="scientific">Plasmodium vinckei petteri</name>
    <dbReference type="NCBI Taxonomy" id="138298"/>
    <lineage>
        <taxon>Eukaryota</taxon>
        <taxon>Sar</taxon>
        <taxon>Alveolata</taxon>
        <taxon>Apicomplexa</taxon>
        <taxon>Aconoidasida</taxon>
        <taxon>Haemosporida</taxon>
        <taxon>Plasmodiidae</taxon>
        <taxon>Plasmodium</taxon>
        <taxon>Plasmodium (Vinckeia)</taxon>
    </lineage>
</organism>
<protein>
    <submittedName>
        <fullName evidence="2">Uncharacterized protein</fullName>
    </submittedName>
</protein>
<evidence type="ECO:0000313" key="3">
    <source>
        <dbReference type="Proteomes" id="UP000030659"/>
    </source>
</evidence>
<name>W7A9S6_PLAVN</name>
<gene>
    <name evidence="2" type="ORF">YYG_04861</name>
</gene>
<reference evidence="2 3" key="1">
    <citation type="submission" date="2013-02" db="EMBL/GenBank/DDBJ databases">
        <title>The Genome Sequence of Plasmodium vinckei petteri CR.</title>
        <authorList>
            <consortium name="The Broad Institute Genome Sequencing Platform"/>
            <consortium name="The Broad Institute Genome Sequencing Center for Infectious Disease"/>
            <person name="Neafsey D."/>
            <person name="Cheeseman I."/>
            <person name="Volkman S."/>
            <person name="Adams J."/>
            <person name="Walker B."/>
            <person name="Young S.K."/>
            <person name="Zeng Q."/>
            <person name="Gargeya S."/>
            <person name="Fitzgerald M."/>
            <person name="Haas B."/>
            <person name="Abouelleil A."/>
            <person name="Alvarado L."/>
            <person name="Arachchi H.M."/>
            <person name="Berlin A.M."/>
            <person name="Chapman S.B."/>
            <person name="Dewar J."/>
            <person name="Goldberg J."/>
            <person name="Griggs A."/>
            <person name="Gujja S."/>
            <person name="Hansen M."/>
            <person name="Howarth C."/>
            <person name="Imamovic A."/>
            <person name="Larimer J."/>
            <person name="McCowan C."/>
            <person name="Murphy C."/>
            <person name="Neiman D."/>
            <person name="Pearson M."/>
            <person name="Priest M."/>
            <person name="Roberts A."/>
            <person name="Saif S."/>
            <person name="Shea T."/>
            <person name="Sisk P."/>
            <person name="Sykes S."/>
            <person name="Wortman J."/>
            <person name="Nusbaum C."/>
            <person name="Birren B."/>
        </authorList>
    </citation>
    <scope>NUCLEOTIDE SEQUENCE [LARGE SCALE GENOMIC DNA]</scope>
    <source>
        <strain evidence="2 3">CR</strain>
    </source>
</reference>
<dbReference type="EMBL" id="KI965408">
    <property type="protein sequence ID" value="EUD69987.1"/>
    <property type="molecule type" value="Genomic_DNA"/>
</dbReference>
<keyword evidence="1" id="KW-1133">Transmembrane helix</keyword>
<keyword evidence="1" id="KW-0812">Transmembrane</keyword>
<sequence>MVNKKLPVLFSITTYLASSITSVFVNNYLSKIQKEDDVKNEFFSLYEGIKHLWPLIISFNFTLIFGNLCLNTLNSIFL</sequence>
<feature type="transmembrane region" description="Helical" evidence="1">
    <location>
        <begin position="51"/>
        <end position="73"/>
    </location>
</feature>
<feature type="transmembrane region" description="Helical" evidence="1">
    <location>
        <begin position="6"/>
        <end position="30"/>
    </location>
</feature>
<keyword evidence="1" id="KW-0472">Membrane</keyword>